<dbReference type="InterPro" id="IPR001926">
    <property type="entry name" value="TrpB-like_PALP"/>
</dbReference>
<dbReference type="CDD" id="cd01561">
    <property type="entry name" value="CBS_like"/>
    <property type="match status" value="1"/>
</dbReference>
<dbReference type="PROSITE" id="PS00901">
    <property type="entry name" value="CYS_SYNTHASE"/>
    <property type="match status" value="1"/>
</dbReference>
<protein>
    <submittedName>
        <fullName evidence="5">Cysteine synthase family protein</fullName>
    </submittedName>
</protein>
<accession>A0A934KKT0</accession>
<organism evidence="5 6">
    <name type="scientific">Candidatus Amunia macphersoniae</name>
    <dbReference type="NCBI Taxonomy" id="3127014"/>
    <lineage>
        <taxon>Bacteria</taxon>
        <taxon>Bacillati</taxon>
        <taxon>Candidatus Dormiibacterota</taxon>
        <taxon>Candidatus Dormibacteria</taxon>
        <taxon>Candidatus Aeolococcales</taxon>
        <taxon>Candidatus Aeolococcaceae</taxon>
        <taxon>Candidatus Amunia</taxon>
    </lineage>
</organism>
<dbReference type="EMBL" id="JAEKNN010000011">
    <property type="protein sequence ID" value="MBJ7608329.1"/>
    <property type="molecule type" value="Genomic_DNA"/>
</dbReference>
<dbReference type="GO" id="GO:0006535">
    <property type="term" value="P:cysteine biosynthetic process from serine"/>
    <property type="evidence" value="ECO:0007669"/>
    <property type="project" value="InterPro"/>
</dbReference>
<evidence type="ECO:0000256" key="1">
    <source>
        <dbReference type="ARBA" id="ARBA00001933"/>
    </source>
</evidence>
<dbReference type="InterPro" id="IPR036052">
    <property type="entry name" value="TrpB-like_PALP_sf"/>
</dbReference>
<dbReference type="GO" id="GO:0016765">
    <property type="term" value="F:transferase activity, transferring alkyl or aryl (other than methyl) groups"/>
    <property type="evidence" value="ECO:0007669"/>
    <property type="project" value="UniProtKB-ARBA"/>
</dbReference>
<comment type="cofactor">
    <cofactor evidence="1">
        <name>pyridoxal 5'-phosphate</name>
        <dbReference type="ChEBI" id="CHEBI:597326"/>
    </cofactor>
</comment>
<sequence>MPERVVRADRRASILGAIGQTPLLRIRLFERDAPGVTVFGKAEFLNAGGSVKDRAALRMIEDGEASGALTHDRIILDSTSGNTGIAYALVGAALGYRVRLVMPTNVSDERKTTIAAYGAEIVYSDAQEGSDGAIRVARALYEEAPDTYFMPDQYNNDGNWKAHYDGTGAEIWEQTNGQVTHFVAGLGTSGTFVGVTRRLRDERADVVCVSVQPEDPWHGLEGMKHMPTAIVPGIYDAALADDNLWAPTEASYELAAELAEHEGVMVGHSSGAALWGVREVARRIGHGVVVTVLADGGGRYLSGGLYGRRWQ</sequence>
<dbReference type="PANTHER" id="PTHR10314">
    <property type="entry name" value="CYSTATHIONINE BETA-SYNTHASE"/>
    <property type="match status" value="1"/>
</dbReference>
<evidence type="ECO:0000256" key="2">
    <source>
        <dbReference type="ARBA" id="ARBA00007103"/>
    </source>
</evidence>
<dbReference type="Pfam" id="PF00291">
    <property type="entry name" value="PALP"/>
    <property type="match status" value="1"/>
</dbReference>
<keyword evidence="3" id="KW-0663">Pyridoxal phosphate</keyword>
<evidence type="ECO:0000313" key="6">
    <source>
        <dbReference type="Proteomes" id="UP000614410"/>
    </source>
</evidence>
<dbReference type="InterPro" id="IPR001216">
    <property type="entry name" value="P-phosphate_BS"/>
</dbReference>
<dbReference type="FunFam" id="3.40.50.1100:FF:000003">
    <property type="entry name" value="Cystathionine beta-synthase"/>
    <property type="match status" value="1"/>
</dbReference>
<evidence type="ECO:0000256" key="3">
    <source>
        <dbReference type="ARBA" id="ARBA00022898"/>
    </source>
</evidence>
<dbReference type="AlphaFoldDB" id="A0A934KKT0"/>
<dbReference type="SUPFAM" id="SSF53686">
    <property type="entry name" value="Tryptophan synthase beta subunit-like PLP-dependent enzymes"/>
    <property type="match status" value="1"/>
</dbReference>
<dbReference type="Gene3D" id="3.40.50.1100">
    <property type="match status" value="2"/>
</dbReference>
<dbReference type="InterPro" id="IPR050214">
    <property type="entry name" value="Cys_Synth/Cystath_Beta-Synth"/>
</dbReference>
<name>A0A934KKT0_9BACT</name>
<evidence type="ECO:0000313" key="5">
    <source>
        <dbReference type="EMBL" id="MBJ7608329.1"/>
    </source>
</evidence>
<evidence type="ECO:0000259" key="4">
    <source>
        <dbReference type="Pfam" id="PF00291"/>
    </source>
</evidence>
<reference evidence="5 6" key="1">
    <citation type="submission" date="2020-10" db="EMBL/GenBank/DDBJ databases">
        <title>Ca. Dormibacterota MAGs.</title>
        <authorList>
            <person name="Montgomery K."/>
        </authorList>
    </citation>
    <scope>NUCLEOTIDE SEQUENCE [LARGE SCALE GENOMIC DNA]</scope>
    <source>
        <strain evidence="5">Mitchell_Peninsula_5</strain>
    </source>
</reference>
<comment type="similarity">
    <text evidence="2">Belongs to the cysteine synthase/cystathionine beta-synthase family.</text>
</comment>
<feature type="domain" description="Tryptophan synthase beta chain-like PALP" evidence="4">
    <location>
        <begin position="15"/>
        <end position="295"/>
    </location>
</feature>
<gene>
    <name evidence="5" type="ORF">JF887_02700</name>
</gene>
<dbReference type="Proteomes" id="UP000614410">
    <property type="component" value="Unassembled WGS sequence"/>
</dbReference>
<proteinExistence type="inferred from homology"/>
<comment type="caution">
    <text evidence="5">The sequence shown here is derived from an EMBL/GenBank/DDBJ whole genome shotgun (WGS) entry which is preliminary data.</text>
</comment>